<reference evidence="1" key="1">
    <citation type="submission" date="2024-08" db="EMBL/GenBank/DDBJ databases">
        <title>Lentilactobacillus sp. nov., isolated from tree bark.</title>
        <authorList>
            <person name="Phuengjayaem S."/>
            <person name="Tanasupawat S."/>
        </authorList>
    </citation>
    <scope>NUCLEOTIDE SEQUENCE</scope>
    <source>
        <strain evidence="1">SPB1-3</strain>
    </source>
</reference>
<accession>A0ACD5DC94</accession>
<organism evidence="1 2">
    <name type="scientific">Lentilactobacillus terminaliae</name>
    <dbReference type="NCBI Taxonomy" id="3003483"/>
    <lineage>
        <taxon>Bacteria</taxon>
        <taxon>Bacillati</taxon>
        <taxon>Bacillota</taxon>
        <taxon>Bacilli</taxon>
        <taxon>Lactobacillales</taxon>
        <taxon>Lactobacillaceae</taxon>
        <taxon>Lentilactobacillus</taxon>
    </lineage>
</organism>
<evidence type="ECO:0000313" key="2">
    <source>
        <dbReference type="Proteomes" id="UP001149860"/>
    </source>
</evidence>
<dbReference type="EMBL" id="CP168151">
    <property type="protein sequence ID" value="XFD38887.1"/>
    <property type="molecule type" value="Genomic_DNA"/>
</dbReference>
<protein>
    <submittedName>
        <fullName evidence="1">GDSL-type esterase/lipase family protein</fullName>
    </submittedName>
</protein>
<keyword evidence="2" id="KW-1185">Reference proteome</keyword>
<sequence>MKNKAKYSVIALILIVIIGFGGWFGYQHLSTTKHVAKRRPQPVNITAVGDSLTQGVGDPNNRGGYVYMINKKIKSNHPDIKVTTANFGIAGETSTQIDARVNKKQRLQKNLKQSNVIVMTFGGNDLMQFLRKNAMLSNNVTMKSRLKTFETDYSSRVQKLIGDVRRQNPDAKIFVFGIYNPVYVYLPQVKLIGQAVSDTNKVTQNVIKNQNNAYFVSIDKEISDGQYQSRSQQNRLEKQAGSKMDFSGKLSDAEILALFGGNGSNQNDLISTTDHFHPNKHGYEIMTDKLYKVMSTQIAELRR</sequence>
<proteinExistence type="predicted"/>
<name>A0ACD5DC94_9LACO</name>
<dbReference type="Proteomes" id="UP001149860">
    <property type="component" value="Chromosome"/>
</dbReference>
<gene>
    <name evidence="1" type="ORF">O0236_005480</name>
</gene>
<evidence type="ECO:0000313" key="1">
    <source>
        <dbReference type="EMBL" id="XFD38887.1"/>
    </source>
</evidence>